<dbReference type="InterPro" id="IPR022998">
    <property type="entry name" value="ThiamineP_synth_TenI"/>
</dbReference>
<keyword evidence="14" id="KW-1185">Reference proteome</keyword>
<gene>
    <name evidence="9 13" type="primary">thiE</name>
    <name evidence="13" type="ORF">WAK64_16750</name>
</gene>
<evidence type="ECO:0000313" key="13">
    <source>
        <dbReference type="EMBL" id="MEI5908699.1"/>
    </source>
</evidence>
<evidence type="ECO:0000313" key="14">
    <source>
        <dbReference type="Proteomes" id="UP001312865"/>
    </source>
</evidence>
<feature type="binding site" evidence="9">
    <location>
        <position position="109"/>
    </location>
    <ligand>
        <name>4-amino-2-methyl-5-(diphosphooxymethyl)pyrimidine</name>
        <dbReference type="ChEBI" id="CHEBI:57841"/>
    </ligand>
</feature>
<dbReference type="EC" id="2.5.1.3" evidence="9"/>
<keyword evidence="2 9" id="KW-0808">Transferase</keyword>
<feature type="binding site" evidence="9">
    <location>
        <position position="71"/>
    </location>
    <ligand>
        <name>Mg(2+)</name>
        <dbReference type="ChEBI" id="CHEBI:18420"/>
    </ligand>
</feature>
<dbReference type="HAMAP" id="MF_00097">
    <property type="entry name" value="TMP_synthase"/>
    <property type="match status" value="1"/>
</dbReference>
<keyword evidence="5 9" id="KW-0784">Thiamine biosynthesis</keyword>
<evidence type="ECO:0000256" key="1">
    <source>
        <dbReference type="ARBA" id="ARBA00005165"/>
    </source>
</evidence>
<feature type="binding site" evidence="9">
    <location>
        <begin position="38"/>
        <end position="42"/>
    </location>
    <ligand>
        <name>4-amino-2-methyl-5-(diphosphooxymethyl)pyrimidine</name>
        <dbReference type="ChEBI" id="CHEBI:57841"/>
    </ligand>
</feature>
<dbReference type="PANTHER" id="PTHR20857:SF23">
    <property type="entry name" value="THIAMINE BIOSYNTHETIC BIFUNCTIONAL ENZYME"/>
    <property type="match status" value="1"/>
</dbReference>
<comment type="catalytic activity">
    <reaction evidence="7 9 10">
        <text>2-(2-carboxy-4-methylthiazol-5-yl)ethyl phosphate + 4-amino-2-methyl-5-(diphosphooxymethyl)pyrimidine + 2 H(+) = thiamine phosphate + CO2 + diphosphate</text>
        <dbReference type="Rhea" id="RHEA:47848"/>
        <dbReference type="ChEBI" id="CHEBI:15378"/>
        <dbReference type="ChEBI" id="CHEBI:16526"/>
        <dbReference type="ChEBI" id="CHEBI:33019"/>
        <dbReference type="ChEBI" id="CHEBI:37575"/>
        <dbReference type="ChEBI" id="CHEBI:57841"/>
        <dbReference type="ChEBI" id="CHEBI:62890"/>
        <dbReference type="EC" id="2.5.1.3"/>
    </reaction>
</comment>
<protein>
    <recommendedName>
        <fullName evidence="9">Thiamine-phosphate synthase</fullName>
        <shortName evidence="9">TP synthase</shortName>
        <shortName evidence="9">TPS</shortName>
        <ecNumber evidence="9">2.5.1.3</ecNumber>
    </recommendedName>
    <alternativeName>
        <fullName evidence="9">Thiamine-phosphate pyrophosphorylase</fullName>
        <shortName evidence="9">TMP pyrophosphorylase</shortName>
        <shortName evidence="9">TMP-PPase</shortName>
    </alternativeName>
</protein>
<evidence type="ECO:0000259" key="12">
    <source>
        <dbReference type="Pfam" id="PF02581"/>
    </source>
</evidence>
<dbReference type="EMBL" id="JBBAXC010000015">
    <property type="protein sequence ID" value="MEI5908699.1"/>
    <property type="molecule type" value="Genomic_DNA"/>
</dbReference>
<dbReference type="GO" id="GO:0004789">
    <property type="term" value="F:thiamine-phosphate diphosphorylase activity"/>
    <property type="evidence" value="ECO:0007669"/>
    <property type="project" value="UniProtKB-EC"/>
</dbReference>
<evidence type="ECO:0000256" key="8">
    <source>
        <dbReference type="ARBA" id="ARBA00047883"/>
    </source>
</evidence>
<comment type="function">
    <text evidence="9">Condenses 4-methyl-5-(beta-hydroxyethyl)thiazole monophosphate (THZ-P) and 2-methyl-4-amino-5-hydroxymethyl pyrimidine pyrophosphate (HMP-PP) to form thiamine monophosphate (TMP).</text>
</comment>
<evidence type="ECO:0000256" key="2">
    <source>
        <dbReference type="ARBA" id="ARBA00022679"/>
    </source>
</evidence>
<dbReference type="NCBIfam" id="TIGR00693">
    <property type="entry name" value="thiE"/>
    <property type="match status" value="1"/>
</dbReference>
<evidence type="ECO:0000256" key="6">
    <source>
        <dbReference type="ARBA" id="ARBA00047334"/>
    </source>
</evidence>
<comment type="caution">
    <text evidence="13">The sequence shown here is derived from an EMBL/GenBank/DDBJ whole genome shotgun (WGS) entry which is preliminary data.</text>
</comment>
<dbReference type="Proteomes" id="UP001312865">
    <property type="component" value="Unassembled WGS sequence"/>
</dbReference>
<name>A0ABU8HHQ5_9BACI</name>
<dbReference type="InterPro" id="IPR034291">
    <property type="entry name" value="TMP_synthase"/>
</dbReference>
<evidence type="ECO:0000256" key="10">
    <source>
        <dbReference type="RuleBase" id="RU003826"/>
    </source>
</evidence>
<feature type="binding site" evidence="9">
    <location>
        <position position="70"/>
    </location>
    <ligand>
        <name>4-amino-2-methyl-5-(diphosphooxymethyl)pyrimidine</name>
        <dbReference type="ChEBI" id="CHEBI:57841"/>
    </ligand>
</feature>
<dbReference type="PANTHER" id="PTHR20857">
    <property type="entry name" value="THIAMINE-PHOSPHATE PYROPHOSPHORYLASE"/>
    <property type="match status" value="1"/>
</dbReference>
<evidence type="ECO:0000256" key="11">
    <source>
        <dbReference type="RuleBase" id="RU004253"/>
    </source>
</evidence>
<comment type="cofactor">
    <cofactor evidence="9">
        <name>Mg(2+)</name>
        <dbReference type="ChEBI" id="CHEBI:18420"/>
    </cofactor>
    <text evidence="9">Binds 1 Mg(2+) ion per subunit.</text>
</comment>
<feature type="binding site" evidence="9">
    <location>
        <position position="90"/>
    </location>
    <ligand>
        <name>Mg(2+)</name>
        <dbReference type="ChEBI" id="CHEBI:18420"/>
    </ligand>
</feature>
<keyword evidence="3 9" id="KW-0479">Metal-binding</keyword>
<dbReference type="Gene3D" id="3.20.20.70">
    <property type="entry name" value="Aldolase class I"/>
    <property type="match status" value="1"/>
</dbReference>
<organism evidence="13 14">
    <name type="scientific">Bacillus spongiae</name>
    <dbReference type="NCBI Taxonomy" id="2683610"/>
    <lineage>
        <taxon>Bacteria</taxon>
        <taxon>Bacillati</taxon>
        <taxon>Bacillota</taxon>
        <taxon>Bacilli</taxon>
        <taxon>Bacillales</taxon>
        <taxon>Bacillaceae</taxon>
        <taxon>Bacillus</taxon>
    </lineage>
</organism>
<proteinExistence type="inferred from homology"/>
<evidence type="ECO:0000256" key="4">
    <source>
        <dbReference type="ARBA" id="ARBA00022842"/>
    </source>
</evidence>
<keyword evidence="4 9" id="KW-0460">Magnesium</keyword>
<evidence type="ECO:0000256" key="7">
    <source>
        <dbReference type="ARBA" id="ARBA00047851"/>
    </source>
</evidence>
<evidence type="ECO:0000256" key="9">
    <source>
        <dbReference type="HAMAP-Rule" id="MF_00097"/>
    </source>
</evidence>
<feature type="binding site" evidence="9">
    <location>
        <begin position="135"/>
        <end position="137"/>
    </location>
    <ligand>
        <name>2-[(2R,5Z)-2-carboxy-4-methylthiazol-5(2H)-ylidene]ethyl phosphate</name>
        <dbReference type="ChEBI" id="CHEBI:62899"/>
    </ligand>
</feature>
<comment type="pathway">
    <text evidence="1 9 11">Cofactor biosynthesis; thiamine diphosphate biosynthesis; thiamine phosphate from 4-amino-2-methyl-5-diphosphomethylpyrimidine and 4-methyl-5-(2-phosphoethyl)-thiazole: step 1/1.</text>
</comment>
<feature type="binding site" evidence="9">
    <location>
        <begin position="185"/>
        <end position="186"/>
    </location>
    <ligand>
        <name>2-[(2R,5Z)-2-carboxy-4-methylthiazol-5(2H)-ylidene]ethyl phosphate</name>
        <dbReference type="ChEBI" id="CHEBI:62899"/>
    </ligand>
</feature>
<dbReference type="InterPro" id="IPR013785">
    <property type="entry name" value="Aldolase_TIM"/>
</dbReference>
<dbReference type="RefSeq" id="WP_336588147.1">
    <property type="nucleotide sequence ID" value="NZ_JBBAXC010000015.1"/>
</dbReference>
<comment type="catalytic activity">
    <reaction evidence="6 9 10">
        <text>4-methyl-5-(2-phosphooxyethyl)-thiazole + 4-amino-2-methyl-5-(diphosphooxymethyl)pyrimidine + H(+) = thiamine phosphate + diphosphate</text>
        <dbReference type="Rhea" id="RHEA:22328"/>
        <dbReference type="ChEBI" id="CHEBI:15378"/>
        <dbReference type="ChEBI" id="CHEBI:33019"/>
        <dbReference type="ChEBI" id="CHEBI:37575"/>
        <dbReference type="ChEBI" id="CHEBI:57841"/>
        <dbReference type="ChEBI" id="CHEBI:58296"/>
        <dbReference type="EC" id="2.5.1.3"/>
    </reaction>
</comment>
<feature type="domain" description="Thiamine phosphate synthase/TenI" evidence="12">
    <location>
        <begin position="9"/>
        <end position="188"/>
    </location>
</feature>
<dbReference type="CDD" id="cd00564">
    <property type="entry name" value="TMP_TenI"/>
    <property type="match status" value="1"/>
</dbReference>
<feature type="binding site" evidence="9">
    <location>
        <position position="138"/>
    </location>
    <ligand>
        <name>4-amino-2-methyl-5-(diphosphooxymethyl)pyrimidine</name>
        <dbReference type="ChEBI" id="CHEBI:57841"/>
    </ligand>
</feature>
<dbReference type="SUPFAM" id="SSF51391">
    <property type="entry name" value="Thiamin phosphate synthase"/>
    <property type="match status" value="1"/>
</dbReference>
<feature type="binding site" evidence="9">
    <location>
        <position position="165"/>
    </location>
    <ligand>
        <name>2-[(2R,5Z)-2-carboxy-4-methylthiazol-5(2H)-ylidene]ethyl phosphate</name>
        <dbReference type="ChEBI" id="CHEBI:62899"/>
    </ligand>
</feature>
<evidence type="ECO:0000256" key="3">
    <source>
        <dbReference type="ARBA" id="ARBA00022723"/>
    </source>
</evidence>
<evidence type="ECO:0000256" key="5">
    <source>
        <dbReference type="ARBA" id="ARBA00022977"/>
    </source>
</evidence>
<dbReference type="InterPro" id="IPR036206">
    <property type="entry name" value="ThiamineP_synth_sf"/>
</dbReference>
<comment type="catalytic activity">
    <reaction evidence="8 9 10">
        <text>2-[(2R,5Z)-2-carboxy-4-methylthiazol-5(2H)-ylidene]ethyl phosphate + 4-amino-2-methyl-5-(diphosphooxymethyl)pyrimidine + 2 H(+) = thiamine phosphate + CO2 + diphosphate</text>
        <dbReference type="Rhea" id="RHEA:47844"/>
        <dbReference type="ChEBI" id="CHEBI:15378"/>
        <dbReference type="ChEBI" id="CHEBI:16526"/>
        <dbReference type="ChEBI" id="CHEBI:33019"/>
        <dbReference type="ChEBI" id="CHEBI:37575"/>
        <dbReference type="ChEBI" id="CHEBI:57841"/>
        <dbReference type="ChEBI" id="CHEBI:62899"/>
        <dbReference type="EC" id="2.5.1.3"/>
    </reaction>
</comment>
<comment type="similarity">
    <text evidence="9 10">Belongs to the thiamine-phosphate synthase family.</text>
</comment>
<reference evidence="13 14" key="1">
    <citation type="journal article" date="2018" name="J. Microbiol.">
        <title>Bacillus spongiae sp. nov., isolated from sponge of Jeju Island.</title>
        <authorList>
            <person name="Lee G.E."/>
            <person name="Im W.T."/>
            <person name="Park J.S."/>
        </authorList>
    </citation>
    <scope>NUCLEOTIDE SEQUENCE [LARGE SCALE GENOMIC DNA]</scope>
    <source>
        <strain evidence="13 14">135PIL107-10</strain>
    </source>
</reference>
<sequence>MENNIDYGLYLVTDESLPLTLLEEKIIGAMKGGASIIQLREKESTSKEFINKAKRLKAILSETSIPLIINDRLDIALLVEADGIHLGQDDLPAREVKKILPAKMILGVSVHSVQEALQAERDGADYIGVGSVFKTSSKPDATPISFDEVVAIKKSVSIPVVGIGGITEENVDLIKELGIDGVAIVSAIMKKEDTKKATEQLKRKLTWL</sequence>
<accession>A0ABU8HHQ5</accession>
<dbReference type="Pfam" id="PF02581">
    <property type="entry name" value="TMP-TENI"/>
    <property type="match status" value="1"/>
</dbReference>